<name>A0A1A8JR52_NOTKU</name>
<gene>
    <name evidence="1" type="primary">Nfu_g_1_008687</name>
</gene>
<dbReference type="AlphaFoldDB" id="A0A1A8JR52"/>
<reference evidence="1" key="2">
    <citation type="submission" date="2016-06" db="EMBL/GenBank/DDBJ databases">
        <title>The genome of a short-lived fish provides insights into sex chromosome evolution and the genetic control of aging.</title>
        <authorList>
            <person name="Reichwald K."/>
            <person name="Felder M."/>
            <person name="Petzold A."/>
            <person name="Koch P."/>
            <person name="Groth M."/>
            <person name="Platzer M."/>
        </authorList>
    </citation>
    <scope>NUCLEOTIDE SEQUENCE</scope>
    <source>
        <tissue evidence="1">Brain</tissue>
    </source>
</reference>
<organism evidence="1">
    <name type="scientific">Nothobranchius kuhntae</name>
    <name type="common">Beira killifish</name>
    <dbReference type="NCBI Taxonomy" id="321403"/>
    <lineage>
        <taxon>Eukaryota</taxon>
        <taxon>Metazoa</taxon>
        <taxon>Chordata</taxon>
        <taxon>Craniata</taxon>
        <taxon>Vertebrata</taxon>
        <taxon>Euteleostomi</taxon>
        <taxon>Actinopterygii</taxon>
        <taxon>Neopterygii</taxon>
        <taxon>Teleostei</taxon>
        <taxon>Neoteleostei</taxon>
        <taxon>Acanthomorphata</taxon>
        <taxon>Ovalentaria</taxon>
        <taxon>Atherinomorphae</taxon>
        <taxon>Cyprinodontiformes</taxon>
        <taxon>Nothobranchiidae</taxon>
        <taxon>Nothobranchius</taxon>
    </lineage>
</organism>
<proteinExistence type="predicted"/>
<protein>
    <submittedName>
        <fullName evidence="1">Uncharacterized protein</fullName>
    </submittedName>
</protein>
<sequence>YFWLSQTCSFFYKRLLCIPLITCINGTCWNSSSVKDNLKKLHSKLHSGQDQRAVKRPETKV</sequence>
<dbReference type="EMBL" id="HAEE01001844">
    <property type="protein sequence ID" value="SBR21864.1"/>
    <property type="molecule type" value="Transcribed_RNA"/>
</dbReference>
<reference evidence="1" key="1">
    <citation type="submission" date="2016-05" db="EMBL/GenBank/DDBJ databases">
        <authorList>
            <person name="Lavstsen T."/>
            <person name="Jespersen J.S."/>
        </authorList>
    </citation>
    <scope>NUCLEOTIDE SEQUENCE</scope>
    <source>
        <tissue evidence="1">Brain</tissue>
    </source>
</reference>
<feature type="non-terminal residue" evidence="1">
    <location>
        <position position="1"/>
    </location>
</feature>
<accession>A0A1A8JR52</accession>
<feature type="non-terminal residue" evidence="1">
    <location>
        <position position="61"/>
    </location>
</feature>
<evidence type="ECO:0000313" key="1">
    <source>
        <dbReference type="EMBL" id="SBR21864.1"/>
    </source>
</evidence>